<sequence>MGQGTQWEIANEENRFAQKPHSLQELGLQDTAVPDLTPKGLLRHSYFALTYHAQDGSSF</sequence>
<dbReference type="AlphaFoldDB" id="A0A835P4S3"/>
<organism evidence="1 4">
    <name type="scientific">Vanilla planifolia</name>
    <name type="common">Vanilla</name>
    <dbReference type="NCBI Taxonomy" id="51239"/>
    <lineage>
        <taxon>Eukaryota</taxon>
        <taxon>Viridiplantae</taxon>
        <taxon>Streptophyta</taxon>
        <taxon>Embryophyta</taxon>
        <taxon>Tracheophyta</taxon>
        <taxon>Spermatophyta</taxon>
        <taxon>Magnoliopsida</taxon>
        <taxon>Liliopsida</taxon>
        <taxon>Asparagales</taxon>
        <taxon>Orchidaceae</taxon>
        <taxon>Vanilloideae</taxon>
        <taxon>Vanilleae</taxon>
        <taxon>Vanilla</taxon>
    </lineage>
</organism>
<evidence type="ECO:0000313" key="1">
    <source>
        <dbReference type="EMBL" id="KAG0445845.1"/>
    </source>
</evidence>
<gene>
    <name evidence="2" type="ORF">HPP92_029117</name>
    <name evidence="1" type="ORF">HPP92_029129</name>
</gene>
<evidence type="ECO:0000313" key="2">
    <source>
        <dbReference type="EMBL" id="KAG0445872.1"/>
    </source>
</evidence>
<keyword evidence="3" id="KW-1185">Reference proteome</keyword>
<evidence type="ECO:0000313" key="4">
    <source>
        <dbReference type="Proteomes" id="UP000639772"/>
    </source>
</evidence>
<proteinExistence type="predicted"/>
<comment type="caution">
    <text evidence="1">The sequence shown here is derived from an EMBL/GenBank/DDBJ whole genome shotgun (WGS) entry which is preliminary data.</text>
</comment>
<dbReference type="Proteomes" id="UP000636800">
    <property type="component" value="Unassembled WGS sequence"/>
</dbReference>
<dbReference type="EMBL" id="JADCNM010000642">
    <property type="protein sequence ID" value="KAG0445845.1"/>
    <property type="molecule type" value="Genomic_DNA"/>
</dbReference>
<evidence type="ECO:0000313" key="3">
    <source>
        <dbReference type="Proteomes" id="UP000636800"/>
    </source>
</evidence>
<name>A0A835P4S3_VANPL</name>
<protein>
    <submittedName>
        <fullName evidence="1">Uncharacterized protein</fullName>
    </submittedName>
</protein>
<reference evidence="3 4" key="1">
    <citation type="journal article" date="2020" name="Nat. Food">
        <title>A phased Vanilla planifolia genome enables genetic improvement of flavour and production.</title>
        <authorList>
            <person name="Hasing T."/>
            <person name="Tang H."/>
            <person name="Brym M."/>
            <person name="Khazi F."/>
            <person name="Huang T."/>
            <person name="Chambers A.H."/>
        </authorList>
    </citation>
    <scope>NUCLEOTIDE SEQUENCE [LARGE SCALE GENOMIC DNA]</scope>
    <source>
        <tissue evidence="1">Leaf</tissue>
    </source>
</reference>
<accession>A0A835P4S3</accession>
<dbReference type="Proteomes" id="UP000639772">
    <property type="component" value="Unassembled WGS sequence"/>
</dbReference>
<dbReference type="EMBL" id="JADCNL010000641">
    <property type="protein sequence ID" value="KAG0445872.1"/>
    <property type="molecule type" value="Genomic_DNA"/>
</dbReference>